<keyword evidence="5" id="KW-1185">Reference proteome</keyword>
<proteinExistence type="predicted"/>
<dbReference type="HOGENOM" id="CLU_013838_1_0_1"/>
<organism evidence="4 5">
    <name type="scientific">Rhinocladiella mackenziei CBS 650.93</name>
    <dbReference type="NCBI Taxonomy" id="1442369"/>
    <lineage>
        <taxon>Eukaryota</taxon>
        <taxon>Fungi</taxon>
        <taxon>Dikarya</taxon>
        <taxon>Ascomycota</taxon>
        <taxon>Pezizomycotina</taxon>
        <taxon>Eurotiomycetes</taxon>
        <taxon>Chaetothyriomycetidae</taxon>
        <taxon>Chaetothyriales</taxon>
        <taxon>Herpotrichiellaceae</taxon>
        <taxon>Rhinocladiella</taxon>
    </lineage>
</organism>
<sequence length="609" mass="68100">MLHTYYLERYCILASQLPPGSVLTELIDLYFSDADWYFMSLDRYYFEDLLRSWTRVSEVVILHRNLKQLSRESQYFPALLFQFLAVALQLLPLNTKAALALQVSSFTEIDKLSESYSKAGLEIIGLLGRQQPTITSVEHDIMRLTWLKNCSRGSEAWHFLSHSIRQAQLLGLHLEPEVKQEPEESVESALARLWYAEHKRKVWARVFMLDGFMAFTLGRPRQINKDDCSVALPLARDLPDNPLKTVFLPTTPSEEPSTTTFIIFLCGIATKIHELLSSGAGKSHTQDYDKVTALHKSILALQGDLHPAFRPQNPDTSWDTRSPQFPKVRQQMITTANSFLMNLHRPHVRDHPASRQEAIEAALRVLEAQQAMFDLVSENQHRIYGFSFYTIDAAVLLSALVIDQPPESNVMFDRIKTSLEQAVSRLEALGTRMAIAKTGEMLLKQCLSKIQPPAPCSVLGISSSRGESTAGTSPLIPTTSLSLQPRVASVPPQLSRPISSYQSSQYTFNFHNPQFSDLQSMPSPLDSANFYNYLGGTYGFAWPGVNMNTNTNINADVGGPAVGGYQDDTTEVNVDGTDIFSYDFDGNPYFFFGATLLDQAASSGGGTWQ</sequence>
<evidence type="ECO:0000256" key="1">
    <source>
        <dbReference type="ARBA" id="ARBA00004123"/>
    </source>
</evidence>
<dbReference type="OrthoDB" id="5344325at2759"/>
<dbReference type="InterPro" id="IPR050613">
    <property type="entry name" value="Sec_Metabolite_Reg"/>
</dbReference>
<dbReference type="Pfam" id="PF04082">
    <property type="entry name" value="Fungal_trans"/>
    <property type="match status" value="1"/>
</dbReference>
<gene>
    <name evidence="4" type="ORF">Z518_10293</name>
</gene>
<dbReference type="GeneID" id="25298364"/>
<dbReference type="GO" id="GO:0003677">
    <property type="term" value="F:DNA binding"/>
    <property type="evidence" value="ECO:0007669"/>
    <property type="project" value="InterPro"/>
</dbReference>
<dbReference type="PANTHER" id="PTHR31001">
    <property type="entry name" value="UNCHARACTERIZED TRANSCRIPTIONAL REGULATORY PROTEIN"/>
    <property type="match status" value="1"/>
</dbReference>
<reference evidence="4 5" key="1">
    <citation type="submission" date="2015-01" db="EMBL/GenBank/DDBJ databases">
        <title>The Genome Sequence of Rhinocladiella mackenzie CBS 650.93.</title>
        <authorList>
            <consortium name="The Broad Institute Genomics Platform"/>
            <person name="Cuomo C."/>
            <person name="de Hoog S."/>
            <person name="Gorbushina A."/>
            <person name="Stielow B."/>
            <person name="Teixiera M."/>
            <person name="Abouelleil A."/>
            <person name="Chapman S.B."/>
            <person name="Priest M."/>
            <person name="Young S.K."/>
            <person name="Wortman J."/>
            <person name="Nusbaum C."/>
            <person name="Birren B."/>
        </authorList>
    </citation>
    <scope>NUCLEOTIDE SEQUENCE [LARGE SCALE GENOMIC DNA]</scope>
    <source>
        <strain evidence="4 5">CBS 650.93</strain>
    </source>
</reference>
<keyword evidence="2" id="KW-0539">Nucleus</keyword>
<evidence type="ECO:0000256" key="2">
    <source>
        <dbReference type="ARBA" id="ARBA00023242"/>
    </source>
</evidence>
<dbReference type="Proteomes" id="UP000053617">
    <property type="component" value="Unassembled WGS sequence"/>
</dbReference>
<accession>A0A0D2IA82</accession>
<name>A0A0D2IA82_9EURO</name>
<dbReference type="RefSeq" id="XP_013267292.1">
    <property type="nucleotide sequence ID" value="XM_013411838.1"/>
</dbReference>
<dbReference type="GO" id="GO:0006351">
    <property type="term" value="P:DNA-templated transcription"/>
    <property type="evidence" value="ECO:0007669"/>
    <property type="project" value="InterPro"/>
</dbReference>
<feature type="domain" description="Xylanolytic transcriptional activator regulatory" evidence="3">
    <location>
        <begin position="156"/>
        <end position="239"/>
    </location>
</feature>
<dbReference type="EMBL" id="KN847483">
    <property type="protein sequence ID" value="KIX00156.1"/>
    <property type="molecule type" value="Genomic_DNA"/>
</dbReference>
<dbReference type="VEuPathDB" id="FungiDB:Z518_10293"/>
<dbReference type="PANTHER" id="PTHR31001:SF87">
    <property type="entry name" value="COL-21"/>
    <property type="match status" value="1"/>
</dbReference>
<evidence type="ECO:0000259" key="3">
    <source>
        <dbReference type="SMART" id="SM00906"/>
    </source>
</evidence>
<dbReference type="GO" id="GO:0008270">
    <property type="term" value="F:zinc ion binding"/>
    <property type="evidence" value="ECO:0007669"/>
    <property type="project" value="InterPro"/>
</dbReference>
<dbReference type="GO" id="GO:0005634">
    <property type="term" value="C:nucleus"/>
    <property type="evidence" value="ECO:0007669"/>
    <property type="project" value="UniProtKB-SubCell"/>
</dbReference>
<evidence type="ECO:0000313" key="5">
    <source>
        <dbReference type="Proteomes" id="UP000053617"/>
    </source>
</evidence>
<dbReference type="STRING" id="1442369.A0A0D2IA82"/>
<dbReference type="SMART" id="SM00906">
    <property type="entry name" value="Fungal_trans"/>
    <property type="match status" value="1"/>
</dbReference>
<protein>
    <recommendedName>
        <fullName evidence="3">Xylanolytic transcriptional activator regulatory domain-containing protein</fullName>
    </recommendedName>
</protein>
<comment type="subcellular location">
    <subcellularLocation>
        <location evidence="1">Nucleus</location>
    </subcellularLocation>
</comment>
<evidence type="ECO:0000313" key="4">
    <source>
        <dbReference type="EMBL" id="KIX00156.1"/>
    </source>
</evidence>
<dbReference type="AlphaFoldDB" id="A0A0D2IA82"/>
<dbReference type="InterPro" id="IPR007219">
    <property type="entry name" value="XnlR_reg_dom"/>
</dbReference>
<dbReference type="CDD" id="cd12148">
    <property type="entry name" value="fungal_TF_MHR"/>
    <property type="match status" value="1"/>
</dbReference>